<dbReference type="STRING" id="2316362.A0A4Q2DWA1"/>
<dbReference type="PROSITE" id="PS00139">
    <property type="entry name" value="THIOL_PROTEASE_CYS"/>
    <property type="match status" value="2"/>
</dbReference>
<reference evidence="9 10" key="1">
    <citation type="submission" date="2019-01" db="EMBL/GenBank/DDBJ databases">
        <title>Draft genome sequence of Psathyrella aberdarensis IHI B618.</title>
        <authorList>
            <person name="Buettner E."/>
            <person name="Kellner H."/>
        </authorList>
    </citation>
    <scope>NUCLEOTIDE SEQUENCE [LARGE SCALE GENOMIC DNA]</scope>
    <source>
        <strain evidence="9 10">IHI B618</strain>
    </source>
</reference>
<evidence type="ECO:0000256" key="6">
    <source>
        <dbReference type="PROSITE-ProRule" id="PRU00239"/>
    </source>
</evidence>
<evidence type="ECO:0000259" key="8">
    <source>
        <dbReference type="PROSITE" id="PS50203"/>
    </source>
</evidence>
<organism evidence="9 10">
    <name type="scientific">Candolleomyces aberdarensis</name>
    <dbReference type="NCBI Taxonomy" id="2316362"/>
    <lineage>
        <taxon>Eukaryota</taxon>
        <taxon>Fungi</taxon>
        <taxon>Dikarya</taxon>
        <taxon>Basidiomycota</taxon>
        <taxon>Agaricomycotina</taxon>
        <taxon>Agaricomycetes</taxon>
        <taxon>Agaricomycetidae</taxon>
        <taxon>Agaricales</taxon>
        <taxon>Agaricineae</taxon>
        <taxon>Psathyrellaceae</taxon>
        <taxon>Candolleomyces</taxon>
    </lineage>
</organism>
<feature type="domain" description="Calpain catalytic" evidence="8">
    <location>
        <begin position="795"/>
        <end position="1093"/>
    </location>
</feature>
<feature type="compositionally biased region" description="Basic and acidic residues" evidence="7">
    <location>
        <begin position="571"/>
        <end position="582"/>
    </location>
</feature>
<keyword evidence="4 6" id="KW-0788">Thiol protease</keyword>
<evidence type="ECO:0000256" key="3">
    <source>
        <dbReference type="ARBA" id="ARBA00022801"/>
    </source>
</evidence>
<sequence>MGRVLLDQPDPARRLTEPIPDKKQDTTVNVVQEEKEKETSQAAQANEHDLHDGSKKDSAIKEGSESKPTEQAEEDGGKEVPKVYKPPGLLVTPDLQEAVDKCRRQVERIAKDCRTKNRKFRDTEFDLEGDSDTCLHGVVEKVKEPTGVQRVTEIFDDPHFFNPDGVASSNDICQGALGDCWFLSGLATISSVPRLVEEICVARDEEVGVYGFVFYKDSGWKSIIVDDMLCTNMPKYEELSPSERDLYHDDKNQFNKIARQGGKALTFAKSGVHGETWVPLIEKAYAKFYGNFSHIEGGFTREAIEDLTGGVATLIHTKDIFDRDHFWKEELLKANQDRLFACAFESLKNTRNGEDTVRVEGLFGGHAYSVLRAVECKGKRFLVIRNPWGKSEWTGRWSDGSKEWAGEWLQILPELGHGFGDDGQFVMEYDDFLQCFTQIDKSLLFDSNWVMASQWLTVPVEAAPSPWTYGKVSFLLSVPCDTRAVISLSQLNRRFYQSIPQNSFFSLGFVVVKQGETEPMDESIHTRSFTRSVNTELDLDAGIYFVYVKIEHTQMIPIHEDDDDDDDDSKDEGSKDDKEKPSDPPVLPSTVDSRKLAKVISEKVIGQSLSPNYVQGDASKFVPVTLEQVVQKDIAYMSKHKGRPRRIPKKKSFFKKIFGIGEKTPALQYQLNAEEPEDPFVGLLDASATQLTLGLKVFTKSEAPVVIIVSGMTSKETLTETVSVRHAPEKQVGLFVTKELGHAIEACRDQVQRIAAECKAQNVKFRDSEFDLQFDLQRCSNGLPPFSVPTAEDVRRVTELFDNPHFFPVGGAANSNAIKQGALGDCWFLAALTSVSCIPGLIEKICVARDEQVGIYGFIFHGDKGWSSVIVDDMLYTKIPEYEDLDRDTKIVYHEDKEKYDNIARKNGASLLFAKSGLEEETWVPLIEKAYAKFYGNYAHLERGWTREGVENLTGGVGSEFITKDILDVEKFWKEELLQVNKDRLFSACLLDFLVKPWDELSHITTFHGLLGDHTYAVLRAVECLGKRFVVVRNPWGKSEWRGPWSNGSGEWTQEWIGILPQLGHTFGDNGQFIMEYKDFLQSFTCIEKTYLLDDSWIVSSQWLDVQPKEQPVASSYGNLSFEYSSIQ</sequence>
<evidence type="ECO:0000256" key="2">
    <source>
        <dbReference type="ARBA" id="ARBA00022670"/>
    </source>
</evidence>
<dbReference type="GO" id="GO:0004198">
    <property type="term" value="F:calcium-dependent cysteine-type endopeptidase activity"/>
    <property type="evidence" value="ECO:0007669"/>
    <property type="project" value="InterPro"/>
</dbReference>
<comment type="similarity">
    <text evidence="1">Belongs to the peptidase C2 family.</text>
</comment>
<dbReference type="Pfam" id="PF00648">
    <property type="entry name" value="Peptidase_C2"/>
    <property type="match status" value="2"/>
</dbReference>
<dbReference type="EMBL" id="SDEE01000029">
    <property type="protein sequence ID" value="RXW23926.1"/>
    <property type="molecule type" value="Genomic_DNA"/>
</dbReference>
<dbReference type="Gene3D" id="3.90.70.10">
    <property type="entry name" value="Cysteine proteinases"/>
    <property type="match status" value="2"/>
</dbReference>
<feature type="domain" description="Calpain catalytic" evidence="8">
    <location>
        <begin position="149"/>
        <end position="445"/>
    </location>
</feature>
<dbReference type="SMART" id="SM00230">
    <property type="entry name" value="CysPc"/>
    <property type="match status" value="2"/>
</dbReference>
<dbReference type="PANTHER" id="PTHR10183:SF379">
    <property type="entry name" value="CALPAIN-5"/>
    <property type="match status" value="1"/>
</dbReference>
<feature type="active site" evidence="5 6">
    <location>
        <position position="386"/>
    </location>
</feature>
<feature type="region of interest" description="Disordered" evidence="7">
    <location>
        <begin position="1"/>
        <end position="89"/>
    </location>
</feature>
<dbReference type="GO" id="GO:0006508">
    <property type="term" value="P:proteolysis"/>
    <property type="evidence" value="ECO:0007669"/>
    <property type="project" value="UniProtKB-KW"/>
</dbReference>
<accession>A0A4Q2DWA1</accession>
<feature type="region of interest" description="Disordered" evidence="7">
    <location>
        <begin position="557"/>
        <end position="591"/>
    </location>
</feature>
<feature type="compositionally biased region" description="Basic and acidic residues" evidence="7">
    <location>
        <begin position="46"/>
        <end position="82"/>
    </location>
</feature>
<evidence type="ECO:0000313" key="9">
    <source>
        <dbReference type="EMBL" id="RXW23926.1"/>
    </source>
</evidence>
<feature type="active site" evidence="6">
    <location>
        <position position="1014"/>
    </location>
</feature>
<dbReference type="PRINTS" id="PR00704">
    <property type="entry name" value="CALPAIN"/>
</dbReference>
<evidence type="ECO:0000256" key="7">
    <source>
        <dbReference type="SAM" id="MobiDB-lite"/>
    </source>
</evidence>
<evidence type="ECO:0000256" key="5">
    <source>
        <dbReference type="PIRSR" id="PIRSR622684-1"/>
    </source>
</evidence>
<keyword evidence="2 6" id="KW-0645">Protease</keyword>
<name>A0A4Q2DWA1_9AGAR</name>
<feature type="compositionally biased region" description="Basic and acidic residues" evidence="7">
    <location>
        <begin position="10"/>
        <end position="25"/>
    </location>
</feature>
<dbReference type="PROSITE" id="PS50203">
    <property type="entry name" value="CALPAIN_CAT"/>
    <property type="match status" value="2"/>
</dbReference>
<dbReference type="InterPro" id="IPR038765">
    <property type="entry name" value="Papain-like_cys_pep_sf"/>
</dbReference>
<evidence type="ECO:0000256" key="1">
    <source>
        <dbReference type="ARBA" id="ARBA00007623"/>
    </source>
</evidence>
<dbReference type="OrthoDB" id="424753at2759"/>
<dbReference type="SUPFAM" id="SSF54001">
    <property type="entry name" value="Cysteine proteinases"/>
    <property type="match status" value="2"/>
</dbReference>
<feature type="active site" evidence="5 6">
    <location>
        <position position="180"/>
    </location>
</feature>
<gene>
    <name evidence="9" type="ORF">EST38_g1920</name>
</gene>
<dbReference type="Proteomes" id="UP000290288">
    <property type="component" value="Unassembled WGS sequence"/>
</dbReference>
<dbReference type="InterPro" id="IPR001300">
    <property type="entry name" value="Peptidase_C2_calpain_cat"/>
</dbReference>
<evidence type="ECO:0000256" key="4">
    <source>
        <dbReference type="ARBA" id="ARBA00022807"/>
    </source>
</evidence>
<protein>
    <recommendedName>
        <fullName evidence="8">Calpain catalytic domain-containing protein</fullName>
    </recommendedName>
</protein>
<keyword evidence="3 6" id="KW-0378">Hydrolase</keyword>
<proteinExistence type="inferred from homology"/>
<comment type="caution">
    <text evidence="9">The sequence shown here is derived from an EMBL/GenBank/DDBJ whole genome shotgun (WGS) entry which is preliminary data.</text>
</comment>
<feature type="compositionally biased region" description="Acidic residues" evidence="7">
    <location>
        <begin position="560"/>
        <end position="570"/>
    </location>
</feature>
<evidence type="ECO:0000313" key="10">
    <source>
        <dbReference type="Proteomes" id="UP000290288"/>
    </source>
</evidence>
<dbReference type="AlphaFoldDB" id="A0A4Q2DWA1"/>
<keyword evidence="10" id="KW-1185">Reference proteome</keyword>
<feature type="active site" evidence="6">
    <location>
        <position position="826"/>
    </location>
</feature>
<feature type="active site" evidence="5 6">
    <location>
        <position position="366"/>
    </location>
</feature>
<dbReference type="InterPro" id="IPR000169">
    <property type="entry name" value="Pept_cys_AS"/>
</dbReference>
<feature type="active site" evidence="6">
    <location>
        <position position="1034"/>
    </location>
</feature>
<dbReference type="PANTHER" id="PTHR10183">
    <property type="entry name" value="CALPAIN"/>
    <property type="match status" value="1"/>
</dbReference>
<dbReference type="CDD" id="cd00044">
    <property type="entry name" value="CysPc"/>
    <property type="match status" value="1"/>
</dbReference>
<dbReference type="InterPro" id="IPR022684">
    <property type="entry name" value="Calpain_cysteine_protease"/>
</dbReference>